<proteinExistence type="predicted"/>
<dbReference type="SMART" id="SM00028">
    <property type="entry name" value="TPR"/>
    <property type="match status" value="2"/>
</dbReference>
<dbReference type="Pfam" id="PF23892">
    <property type="entry name" value="Ig_CycH"/>
    <property type="match status" value="1"/>
</dbReference>
<dbReference type="PANTHER" id="PTHR47870">
    <property type="entry name" value="CYTOCHROME C-TYPE BIOGENESIS PROTEIN CCMH"/>
    <property type="match status" value="1"/>
</dbReference>
<keyword evidence="8" id="KW-1185">Reference proteome</keyword>
<keyword evidence="4" id="KW-1133">Transmembrane helix</keyword>
<dbReference type="SUPFAM" id="SSF48452">
    <property type="entry name" value="TPR-like"/>
    <property type="match status" value="1"/>
</dbReference>
<evidence type="ECO:0000256" key="1">
    <source>
        <dbReference type="ARBA" id="ARBA00022737"/>
    </source>
</evidence>
<evidence type="ECO:0008006" key="9">
    <source>
        <dbReference type="Google" id="ProtNLM"/>
    </source>
</evidence>
<protein>
    <recommendedName>
        <fullName evidence="9">Tetratricopeptide repeat protein</fullName>
    </recommendedName>
</protein>
<keyword evidence="4" id="KW-0472">Membrane</keyword>
<dbReference type="EMBL" id="JAGETV010000006">
    <property type="protein sequence ID" value="MBO1926998.1"/>
    <property type="molecule type" value="Genomic_DNA"/>
</dbReference>
<evidence type="ECO:0000256" key="3">
    <source>
        <dbReference type="PROSITE-ProRule" id="PRU00339"/>
    </source>
</evidence>
<name>A0ABS3Q3S7_9GAMM</name>
<feature type="transmembrane region" description="Helical" evidence="4">
    <location>
        <begin position="6"/>
        <end position="25"/>
    </location>
</feature>
<evidence type="ECO:0000256" key="4">
    <source>
        <dbReference type="SAM" id="Phobius"/>
    </source>
</evidence>
<dbReference type="InterPro" id="IPR056412">
    <property type="entry name" value="Ig_CycH"/>
</dbReference>
<comment type="caution">
    <text evidence="7">The sequence shown here is derived from an EMBL/GenBank/DDBJ whole genome shotgun (WGS) entry which is preliminary data.</text>
</comment>
<dbReference type="InterPro" id="IPR051263">
    <property type="entry name" value="C-type_cytochrome_biogenesis"/>
</dbReference>
<dbReference type="PROSITE" id="PS50005">
    <property type="entry name" value="TPR"/>
    <property type="match status" value="1"/>
</dbReference>
<feature type="repeat" description="TPR" evidence="3">
    <location>
        <begin position="96"/>
        <end position="129"/>
    </location>
</feature>
<keyword evidence="4" id="KW-0812">Transmembrane</keyword>
<dbReference type="InterPro" id="IPR019734">
    <property type="entry name" value="TPR_rpt"/>
</dbReference>
<keyword evidence="1" id="KW-0677">Repeat</keyword>
<reference evidence="7 8" key="1">
    <citation type="submission" date="2021-03" db="EMBL/GenBank/DDBJ databases">
        <title>Thiomicrorhabdus sp.nov.,novel sulfur-oxidizing bacteria isolated from coastal sediment.</title>
        <authorList>
            <person name="Liu X."/>
        </authorList>
    </citation>
    <scope>NUCLEOTIDE SEQUENCE [LARGE SCALE GENOMIC DNA]</scope>
    <source>
        <strain evidence="7 8">6S2-11</strain>
    </source>
</reference>
<evidence type="ECO:0000313" key="7">
    <source>
        <dbReference type="EMBL" id="MBO1926998.1"/>
    </source>
</evidence>
<dbReference type="Pfam" id="PF23914">
    <property type="entry name" value="TPR_CcmH_CycH"/>
    <property type="match status" value="1"/>
</dbReference>
<dbReference type="PANTHER" id="PTHR47870:SF4">
    <property type="entry name" value="CYTOCHROME C-TYPE BIOGENESIS PROTEIN CYCH"/>
    <property type="match status" value="1"/>
</dbReference>
<organism evidence="7 8">
    <name type="scientific">Thiomicrorhabdus marina</name>
    <dbReference type="NCBI Taxonomy" id="2818442"/>
    <lineage>
        <taxon>Bacteria</taxon>
        <taxon>Pseudomonadati</taxon>
        <taxon>Pseudomonadota</taxon>
        <taxon>Gammaproteobacteria</taxon>
        <taxon>Thiotrichales</taxon>
        <taxon>Piscirickettsiaceae</taxon>
        <taxon>Thiomicrorhabdus</taxon>
    </lineage>
</organism>
<feature type="domain" description="Cytochrome c-type biogenesis protein H Ig-like" evidence="5">
    <location>
        <begin position="243"/>
        <end position="324"/>
    </location>
</feature>
<dbReference type="InterPro" id="IPR056413">
    <property type="entry name" value="TPR_CcmH_CycH"/>
</dbReference>
<feature type="domain" description="Cytochrome c-type biogenesis protein H TPR" evidence="6">
    <location>
        <begin position="85"/>
        <end position="202"/>
    </location>
</feature>
<feature type="transmembrane region" description="Helical" evidence="4">
    <location>
        <begin position="41"/>
        <end position="61"/>
    </location>
</feature>
<evidence type="ECO:0000259" key="6">
    <source>
        <dbReference type="Pfam" id="PF23914"/>
    </source>
</evidence>
<keyword evidence="2 3" id="KW-0802">TPR repeat</keyword>
<accession>A0ABS3Q3S7</accession>
<dbReference type="RefSeq" id="WP_208148440.1">
    <property type="nucleotide sequence ID" value="NZ_JAGETV010000006.1"/>
</dbReference>
<sequence>MTSLAMWFSLILVIALAIVLIPFLKKRYDSEDDTQRKQNKLALISIALFVPVFSMGAYFTLGMPEFAEMQTAKPAPEQVTLVDKLEQKLAKDPKDLQGWLLLGRSSMITEDYDKAIMAFEKALVLDANNLNALLPLADALAVKSAGKLQGRPHELLKQAFAIDQENRMTLWLLGLAEKQQGNNERAAILWQDLYNLLPDNDADKPMIAKLLSTVGVQVDLPKSAVADRPLMTESQPNKPSDHINIVVKIPQELKNSWGDATAFIYAKEPTGMPMPIAAQKISVAELPENIVLSSKDEIMPNRKLSNFNEITVGIRITNSDKMNQGQVLFLQEQNWQGQKLIKFIIKS</sequence>
<evidence type="ECO:0000256" key="2">
    <source>
        <dbReference type="ARBA" id="ARBA00022803"/>
    </source>
</evidence>
<gene>
    <name evidence="7" type="ORF">J3998_05360</name>
</gene>
<evidence type="ECO:0000313" key="8">
    <source>
        <dbReference type="Proteomes" id="UP000664835"/>
    </source>
</evidence>
<evidence type="ECO:0000259" key="5">
    <source>
        <dbReference type="Pfam" id="PF23892"/>
    </source>
</evidence>
<dbReference type="Proteomes" id="UP000664835">
    <property type="component" value="Unassembled WGS sequence"/>
</dbReference>
<dbReference type="Gene3D" id="1.25.40.10">
    <property type="entry name" value="Tetratricopeptide repeat domain"/>
    <property type="match status" value="1"/>
</dbReference>
<dbReference type="InterPro" id="IPR011990">
    <property type="entry name" value="TPR-like_helical_dom_sf"/>
</dbReference>